<feature type="domain" description="CHHC U11-48K-type" evidence="4">
    <location>
        <begin position="7"/>
        <end position="34"/>
    </location>
</feature>
<name>A0A6L2PB69_COPFO</name>
<evidence type="ECO:0000256" key="1">
    <source>
        <dbReference type="ARBA" id="ARBA00022723"/>
    </source>
</evidence>
<dbReference type="PROSITE" id="PS51800">
    <property type="entry name" value="ZF_CHHC_U11_48K"/>
    <property type="match status" value="2"/>
</dbReference>
<dbReference type="OrthoDB" id="5839404at2759"/>
<evidence type="ECO:0000256" key="2">
    <source>
        <dbReference type="ARBA" id="ARBA00022771"/>
    </source>
</evidence>
<dbReference type="AlphaFoldDB" id="A0A6L2PB69"/>
<keyword evidence="3" id="KW-0862">Zinc</keyword>
<feature type="domain" description="CHHC U11-48K-type" evidence="4">
    <location>
        <begin position="39"/>
        <end position="66"/>
    </location>
</feature>
<dbReference type="Proteomes" id="UP000502823">
    <property type="component" value="Unassembled WGS sequence"/>
</dbReference>
<comment type="caution">
    <text evidence="5">The sequence shown here is derived from an EMBL/GenBank/DDBJ whole genome shotgun (WGS) entry which is preliminary data.</text>
</comment>
<gene>
    <name evidence="5" type="ORF">Cfor_05673</name>
</gene>
<dbReference type="Pfam" id="PF05253">
    <property type="entry name" value="zf-U11-48K"/>
    <property type="match status" value="2"/>
</dbReference>
<sequence>MLADDPLIQCPYNPSHMILKSRMQGHIVKCKKNYPLANKMVCPFNAIHHVDKPDYQYHISTCPDRRIIEGYKYEVKESEHGDLALAPYYQPSVPADDEDWDAETPVAAYDPIPHVEAAPIVRTLHGASKAQRKVFRLRERLRMQRLIDSDAHHSPPSTSDTQPGLAVAQDDVQPLRLPREPSEALRLLDPNMGLGRGINSHRTEEVVPGGMSSAEHCNLGFGRGTSVNTELPIPIGIGRGKPPAN</sequence>
<keyword evidence="2" id="KW-0863">Zinc-finger</keyword>
<dbReference type="PANTHER" id="PTHR21402:SF5">
    <property type="entry name" value="GAMETOCYTE SPECIFIC FACTOR 1"/>
    <property type="match status" value="1"/>
</dbReference>
<dbReference type="InterPro" id="IPR051591">
    <property type="entry name" value="UPF0224_FAM112_RNA_Proc"/>
</dbReference>
<keyword evidence="1" id="KW-0479">Metal-binding</keyword>
<evidence type="ECO:0000313" key="5">
    <source>
        <dbReference type="EMBL" id="GFG28640.1"/>
    </source>
</evidence>
<proteinExistence type="predicted"/>
<reference evidence="6" key="1">
    <citation type="submission" date="2020-01" db="EMBL/GenBank/DDBJ databases">
        <title>Draft genome sequence of the Termite Coptotermes fromosanus.</title>
        <authorList>
            <person name="Itakura S."/>
            <person name="Yosikawa Y."/>
            <person name="Umezawa K."/>
        </authorList>
    </citation>
    <scope>NUCLEOTIDE SEQUENCE [LARGE SCALE GENOMIC DNA]</scope>
</reference>
<dbReference type="InParanoid" id="A0A6L2PB69"/>
<protein>
    <recommendedName>
        <fullName evidence="4">CHHC U11-48K-type domain-containing protein</fullName>
    </recommendedName>
</protein>
<dbReference type="InterPro" id="IPR036236">
    <property type="entry name" value="Znf_C2H2_sf"/>
</dbReference>
<keyword evidence="6" id="KW-1185">Reference proteome</keyword>
<dbReference type="SUPFAM" id="SSF57667">
    <property type="entry name" value="beta-beta-alpha zinc fingers"/>
    <property type="match status" value="1"/>
</dbReference>
<dbReference type="PANTHER" id="PTHR21402">
    <property type="entry name" value="GAMETOCYTE SPECIFIC FACTOR 1-RELATED"/>
    <property type="match status" value="1"/>
</dbReference>
<evidence type="ECO:0000256" key="3">
    <source>
        <dbReference type="ARBA" id="ARBA00022833"/>
    </source>
</evidence>
<dbReference type="EMBL" id="BLKM01009892">
    <property type="protein sequence ID" value="GFG28640.1"/>
    <property type="molecule type" value="Genomic_DNA"/>
</dbReference>
<accession>A0A6L2PB69</accession>
<evidence type="ECO:0000259" key="4">
    <source>
        <dbReference type="PROSITE" id="PS51800"/>
    </source>
</evidence>
<dbReference type="GO" id="GO:0008270">
    <property type="term" value="F:zinc ion binding"/>
    <property type="evidence" value="ECO:0007669"/>
    <property type="project" value="UniProtKB-KW"/>
</dbReference>
<dbReference type="InterPro" id="IPR022776">
    <property type="entry name" value="TRM13/UPF0224_CHHC_Znf_dom"/>
</dbReference>
<organism evidence="5 6">
    <name type="scientific">Coptotermes formosanus</name>
    <name type="common">Formosan subterranean termite</name>
    <dbReference type="NCBI Taxonomy" id="36987"/>
    <lineage>
        <taxon>Eukaryota</taxon>
        <taxon>Metazoa</taxon>
        <taxon>Ecdysozoa</taxon>
        <taxon>Arthropoda</taxon>
        <taxon>Hexapoda</taxon>
        <taxon>Insecta</taxon>
        <taxon>Pterygota</taxon>
        <taxon>Neoptera</taxon>
        <taxon>Polyneoptera</taxon>
        <taxon>Dictyoptera</taxon>
        <taxon>Blattodea</taxon>
        <taxon>Blattoidea</taxon>
        <taxon>Termitoidae</taxon>
        <taxon>Rhinotermitidae</taxon>
        <taxon>Coptotermes</taxon>
    </lineage>
</organism>
<evidence type="ECO:0000313" key="6">
    <source>
        <dbReference type="Proteomes" id="UP000502823"/>
    </source>
</evidence>